<dbReference type="RefSeq" id="WP_345313731.1">
    <property type="nucleotide sequence ID" value="NZ_BAABIE010000011.1"/>
</dbReference>
<feature type="transmembrane region" description="Helical" evidence="13">
    <location>
        <begin position="122"/>
        <end position="142"/>
    </location>
</feature>
<keyword evidence="11" id="KW-0407">Ion channel</keyword>
<evidence type="ECO:0000256" key="7">
    <source>
        <dbReference type="ARBA" id="ARBA00022958"/>
    </source>
</evidence>
<dbReference type="InterPro" id="IPR010617">
    <property type="entry name" value="TMEM175-like"/>
</dbReference>
<evidence type="ECO:0000256" key="8">
    <source>
        <dbReference type="ARBA" id="ARBA00022989"/>
    </source>
</evidence>
<evidence type="ECO:0000313" key="14">
    <source>
        <dbReference type="EMBL" id="GAA4752848.1"/>
    </source>
</evidence>
<protein>
    <submittedName>
        <fullName evidence="14">TMEM175 family protein</fullName>
    </submittedName>
</protein>
<reference evidence="15" key="1">
    <citation type="journal article" date="2019" name="Int. J. Syst. Evol. Microbiol.">
        <title>The Global Catalogue of Microorganisms (GCM) 10K type strain sequencing project: providing services to taxonomists for standard genome sequencing and annotation.</title>
        <authorList>
            <consortium name="The Broad Institute Genomics Platform"/>
            <consortium name="The Broad Institute Genome Sequencing Center for Infectious Disease"/>
            <person name="Wu L."/>
            <person name="Ma J."/>
        </authorList>
    </citation>
    <scope>NUCLEOTIDE SEQUENCE [LARGE SCALE GENOMIC DNA]</scope>
    <source>
        <strain evidence="15">JCM 18077</strain>
    </source>
</reference>
<evidence type="ECO:0000256" key="4">
    <source>
        <dbReference type="ARBA" id="ARBA00022538"/>
    </source>
</evidence>
<keyword evidence="4" id="KW-0633">Potassium transport</keyword>
<evidence type="ECO:0000256" key="9">
    <source>
        <dbReference type="ARBA" id="ARBA00023065"/>
    </source>
</evidence>
<comment type="subcellular location">
    <subcellularLocation>
        <location evidence="1">Membrane</location>
        <topology evidence="1">Multi-pass membrane protein</topology>
    </subcellularLocation>
</comment>
<evidence type="ECO:0000256" key="6">
    <source>
        <dbReference type="ARBA" id="ARBA00022826"/>
    </source>
</evidence>
<dbReference type="PANTHER" id="PTHR31462">
    <property type="entry name" value="ENDOSOMAL/LYSOSOMAL POTASSIUM CHANNEL TMEM175"/>
    <property type="match status" value="1"/>
</dbReference>
<keyword evidence="3" id="KW-0813">Transport</keyword>
<gene>
    <name evidence="14" type="ORF">GCM10023217_24890</name>
</gene>
<evidence type="ECO:0000256" key="2">
    <source>
        <dbReference type="ARBA" id="ARBA00006920"/>
    </source>
</evidence>
<feature type="transmembrane region" description="Helical" evidence="13">
    <location>
        <begin position="163"/>
        <end position="180"/>
    </location>
</feature>
<dbReference type="PANTHER" id="PTHR31462:SF5">
    <property type="entry name" value="ENDOSOMAL_LYSOSOMAL PROTON CHANNEL TMEM175"/>
    <property type="match status" value="1"/>
</dbReference>
<keyword evidence="10 13" id="KW-0472">Membrane</keyword>
<keyword evidence="9" id="KW-0406">Ion transport</keyword>
<evidence type="ECO:0000256" key="13">
    <source>
        <dbReference type="SAM" id="Phobius"/>
    </source>
</evidence>
<evidence type="ECO:0000256" key="3">
    <source>
        <dbReference type="ARBA" id="ARBA00022448"/>
    </source>
</evidence>
<name>A0ABP8ZCH6_9ACTN</name>
<evidence type="ECO:0000256" key="1">
    <source>
        <dbReference type="ARBA" id="ARBA00004141"/>
    </source>
</evidence>
<dbReference type="Proteomes" id="UP001500822">
    <property type="component" value="Unassembled WGS sequence"/>
</dbReference>
<evidence type="ECO:0000256" key="10">
    <source>
        <dbReference type="ARBA" id="ARBA00023136"/>
    </source>
</evidence>
<keyword evidence="8 13" id="KW-1133">Transmembrane helix</keyword>
<dbReference type="EMBL" id="BAABIE010000011">
    <property type="protein sequence ID" value="GAA4752848.1"/>
    <property type="molecule type" value="Genomic_DNA"/>
</dbReference>
<accession>A0ABP8ZCH6</accession>
<keyword evidence="15" id="KW-1185">Reference proteome</keyword>
<feature type="transmembrane region" description="Helical" evidence="13">
    <location>
        <begin position="186"/>
        <end position="204"/>
    </location>
</feature>
<evidence type="ECO:0000256" key="11">
    <source>
        <dbReference type="ARBA" id="ARBA00023303"/>
    </source>
</evidence>
<feature type="transmembrane region" description="Helical" evidence="13">
    <location>
        <begin position="93"/>
        <end position="110"/>
    </location>
</feature>
<feature type="transmembrane region" description="Helical" evidence="13">
    <location>
        <begin position="56"/>
        <end position="73"/>
    </location>
</feature>
<evidence type="ECO:0000313" key="15">
    <source>
        <dbReference type="Proteomes" id="UP001500822"/>
    </source>
</evidence>
<evidence type="ECO:0000256" key="12">
    <source>
        <dbReference type="ARBA" id="ARBA00034430"/>
    </source>
</evidence>
<keyword evidence="7" id="KW-0630">Potassium</keyword>
<sequence length="206" mass="22708">MAEIGVRRTREGFARLITFADAVVAIALTLLVLPLTDLANEGAEDAGFTAFVAENYPVMLSFAISFAVIWVLWRNHHRIMEHFVAYDDVLAKLHLVWLATIIVLPFATALLDNTGMDWANVFYIAVLGVSITSLHVIARWGILHPALLDDDADTRAWAAQPPMFGTLITVAVALIVAIVVPKADAWPLLLLLLSSPIDALINRFRR</sequence>
<comment type="similarity">
    <text evidence="2">Belongs to the TMEM175 family.</text>
</comment>
<keyword evidence="6" id="KW-0631">Potassium channel</keyword>
<proteinExistence type="inferred from homology"/>
<feature type="transmembrane region" description="Helical" evidence="13">
    <location>
        <begin position="12"/>
        <end position="36"/>
    </location>
</feature>
<comment type="catalytic activity">
    <reaction evidence="12">
        <text>K(+)(in) = K(+)(out)</text>
        <dbReference type="Rhea" id="RHEA:29463"/>
        <dbReference type="ChEBI" id="CHEBI:29103"/>
    </reaction>
</comment>
<evidence type="ECO:0000256" key="5">
    <source>
        <dbReference type="ARBA" id="ARBA00022692"/>
    </source>
</evidence>
<comment type="caution">
    <text evidence="14">The sequence shown here is derived from an EMBL/GenBank/DDBJ whole genome shotgun (WGS) entry which is preliminary data.</text>
</comment>
<dbReference type="Pfam" id="PF06736">
    <property type="entry name" value="TMEM175"/>
    <property type="match status" value="1"/>
</dbReference>
<organism evidence="14 15">
    <name type="scientific">Gordonia alkaliphila</name>
    <dbReference type="NCBI Taxonomy" id="1053547"/>
    <lineage>
        <taxon>Bacteria</taxon>
        <taxon>Bacillati</taxon>
        <taxon>Actinomycetota</taxon>
        <taxon>Actinomycetes</taxon>
        <taxon>Mycobacteriales</taxon>
        <taxon>Gordoniaceae</taxon>
        <taxon>Gordonia</taxon>
    </lineage>
</organism>
<keyword evidence="5 13" id="KW-0812">Transmembrane</keyword>